<dbReference type="AlphaFoldDB" id="A0AAV7SIK2"/>
<name>A0AAV7SIK2_PLEWA</name>
<protein>
    <submittedName>
        <fullName evidence="2">Uncharacterized protein</fullName>
    </submittedName>
</protein>
<sequence length="201" mass="21462">MADKTEGVCQTCMAKEGSDGHVAGKRLTGGSIKIGCKVSARAGTVKDGEDQSRGVEPDNKARDRTQNKLQAIITDFLTYGDQGSGAVNPILLSKDVPTTMEEALGGEKGLHAAKGLLRAAWTLIDHKIAGRGKKGIEREKERTITGEDVVQDLAFETTKAENDGKNIDLSKDGGDQFYSLMEESEAVSSGYDLSGDDGRFH</sequence>
<dbReference type="Proteomes" id="UP001066276">
    <property type="component" value="Chromosome 4_2"/>
</dbReference>
<gene>
    <name evidence="2" type="ORF">NDU88_004332</name>
</gene>
<feature type="compositionally biased region" description="Basic and acidic residues" evidence="1">
    <location>
        <begin position="44"/>
        <end position="63"/>
    </location>
</feature>
<evidence type="ECO:0000313" key="2">
    <source>
        <dbReference type="EMBL" id="KAJ1163880.1"/>
    </source>
</evidence>
<accession>A0AAV7SIK2</accession>
<proteinExistence type="predicted"/>
<reference evidence="2" key="1">
    <citation type="journal article" date="2022" name="bioRxiv">
        <title>Sequencing and chromosome-scale assembly of the giantPleurodeles waltlgenome.</title>
        <authorList>
            <person name="Brown T."/>
            <person name="Elewa A."/>
            <person name="Iarovenko S."/>
            <person name="Subramanian E."/>
            <person name="Araus A.J."/>
            <person name="Petzold A."/>
            <person name="Susuki M."/>
            <person name="Suzuki K.-i.T."/>
            <person name="Hayashi T."/>
            <person name="Toyoda A."/>
            <person name="Oliveira C."/>
            <person name="Osipova E."/>
            <person name="Leigh N.D."/>
            <person name="Simon A."/>
            <person name="Yun M.H."/>
        </authorList>
    </citation>
    <scope>NUCLEOTIDE SEQUENCE</scope>
    <source>
        <strain evidence="2">20211129_DDA</strain>
        <tissue evidence="2">Liver</tissue>
    </source>
</reference>
<comment type="caution">
    <text evidence="2">The sequence shown here is derived from an EMBL/GenBank/DDBJ whole genome shotgun (WGS) entry which is preliminary data.</text>
</comment>
<dbReference type="EMBL" id="JANPWB010000008">
    <property type="protein sequence ID" value="KAJ1163880.1"/>
    <property type="molecule type" value="Genomic_DNA"/>
</dbReference>
<evidence type="ECO:0000313" key="3">
    <source>
        <dbReference type="Proteomes" id="UP001066276"/>
    </source>
</evidence>
<feature type="region of interest" description="Disordered" evidence="1">
    <location>
        <begin position="43"/>
        <end position="63"/>
    </location>
</feature>
<keyword evidence="3" id="KW-1185">Reference proteome</keyword>
<evidence type="ECO:0000256" key="1">
    <source>
        <dbReference type="SAM" id="MobiDB-lite"/>
    </source>
</evidence>
<organism evidence="2 3">
    <name type="scientific">Pleurodeles waltl</name>
    <name type="common">Iberian ribbed newt</name>
    <dbReference type="NCBI Taxonomy" id="8319"/>
    <lineage>
        <taxon>Eukaryota</taxon>
        <taxon>Metazoa</taxon>
        <taxon>Chordata</taxon>
        <taxon>Craniata</taxon>
        <taxon>Vertebrata</taxon>
        <taxon>Euteleostomi</taxon>
        <taxon>Amphibia</taxon>
        <taxon>Batrachia</taxon>
        <taxon>Caudata</taxon>
        <taxon>Salamandroidea</taxon>
        <taxon>Salamandridae</taxon>
        <taxon>Pleurodelinae</taxon>
        <taxon>Pleurodeles</taxon>
    </lineage>
</organism>